<organism evidence="2 3">
    <name type="scientific">Leersia perrieri</name>
    <dbReference type="NCBI Taxonomy" id="77586"/>
    <lineage>
        <taxon>Eukaryota</taxon>
        <taxon>Viridiplantae</taxon>
        <taxon>Streptophyta</taxon>
        <taxon>Embryophyta</taxon>
        <taxon>Tracheophyta</taxon>
        <taxon>Spermatophyta</taxon>
        <taxon>Magnoliopsida</taxon>
        <taxon>Liliopsida</taxon>
        <taxon>Poales</taxon>
        <taxon>Poaceae</taxon>
        <taxon>BOP clade</taxon>
        <taxon>Oryzoideae</taxon>
        <taxon>Oryzeae</taxon>
        <taxon>Oryzinae</taxon>
        <taxon>Leersia</taxon>
    </lineage>
</organism>
<dbReference type="EnsemblPlants" id="LPERR01G12760.1">
    <property type="protein sequence ID" value="LPERR01G12760.1"/>
    <property type="gene ID" value="LPERR01G12760"/>
</dbReference>
<protein>
    <submittedName>
        <fullName evidence="2">Uncharacterized protein</fullName>
    </submittedName>
</protein>
<proteinExistence type="predicted"/>
<dbReference type="HOGENOM" id="CLU_1339263_0_0_1"/>
<sequence length="205" mass="21195">MALADPAPLCRIRGVSALRGGIRVLNPGGRGEQARGGAARRPGGEGPWRREARRGTHGEAWRRLRTASTISGFWHGWLPTVVRPASSWAGLADVGGHGGAQCDGEGAAVFEPSAWHGGRQDDGGAAWQPEDGMGSLVAAESTISLPSDGQSATGRRSSGYALKALTLVVSNPVRRFGMGGWFTGESPAFGPSTVTSVDAALLLGR</sequence>
<evidence type="ECO:0000313" key="3">
    <source>
        <dbReference type="Proteomes" id="UP000032180"/>
    </source>
</evidence>
<reference evidence="2 3" key="1">
    <citation type="submission" date="2012-08" db="EMBL/GenBank/DDBJ databases">
        <title>Oryza genome evolution.</title>
        <authorList>
            <person name="Wing R.A."/>
        </authorList>
    </citation>
    <scope>NUCLEOTIDE SEQUENCE</scope>
</reference>
<dbReference type="Gramene" id="LPERR01G12760.1">
    <property type="protein sequence ID" value="LPERR01G12760.1"/>
    <property type="gene ID" value="LPERR01G12760"/>
</dbReference>
<keyword evidence="3" id="KW-1185">Reference proteome</keyword>
<name>A0A0D9V0G3_9ORYZ</name>
<evidence type="ECO:0000313" key="2">
    <source>
        <dbReference type="EnsemblPlants" id="LPERR01G12760.1"/>
    </source>
</evidence>
<reference evidence="2" key="3">
    <citation type="submission" date="2015-04" db="UniProtKB">
        <authorList>
            <consortium name="EnsemblPlants"/>
        </authorList>
    </citation>
    <scope>IDENTIFICATION</scope>
</reference>
<feature type="region of interest" description="Disordered" evidence="1">
    <location>
        <begin position="26"/>
        <end position="56"/>
    </location>
</feature>
<evidence type="ECO:0000256" key="1">
    <source>
        <dbReference type="SAM" id="MobiDB-lite"/>
    </source>
</evidence>
<dbReference type="Proteomes" id="UP000032180">
    <property type="component" value="Chromosome 1"/>
</dbReference>
<reference evidence="3" key="2">
    <citation type="submission" date="2013-12" db="EMBL/GenBank/DDBJ databases">
        <authorList>
            <person name="Yu Y."/>
            <person name="Lee S."/>
            <person name="de Baynast K."/>
            <person name="Wissotski M."/>
            <person name="Liu L."/>
            <person name="Talag J."/>
            <person name="Goicoechea J."/>
            <person name="Angelova A."/>
            <person name="Jetty R."/>
            <person name="Kudrna D."/>
            <person name="Golser W."/>
            <person name="Rivera L."/>
            <person name="Zhang J."/>
            <person name="Wing R."/>
        </authorList>
    </citation>
    <scope>NUCLEOTIDE SEQUENCE</scope>
</reference>
<accession>A0A0D9V0G3</accession>
<dbReference type="AlphaFoldDB" id="A0A0D9V0G3"/>
<feature type="compositionally biased region" description="Basic and acidic residues" evidence="1">
    <location>
        <begin position="47"/>
        <end position="56"/>
    </location>
</feature>